<dbReference type="STRING" id="63057.A0A2P5C0Y9"/>
<dbReference type="AlphaFoldDB" id="A0A2P5C0Y9"/>
<gene>
    <name evidence="2" type="ORF">TorRG33x02_301870</name>
</gene>
<evidence type="ECO:0000313" key="2">
    <source>
        <dbReference type="EMBL" id="PON54691.1"/>
    </source>
</evidence>
<dbReference type="PANTHER" id="PTHR48004:SF58">
    <property type="entry name" value="OS01G0162200 PROTEIN"/>
    <property type="match status" value="1"/>
</dbReference>
<dbReference type="PANTHER" id="PTHR48004">
    <property type="entry name" value="OS01G0149700 PROTEIN"/>
    <property type="match status" value="1"/>
</dbReference>
<dbReference type="Proteomes" id="UP000237000">
    <property type="component" value="Unassembled WGS sequence"/>
</dbReference>
<dbReference type="EMBL" id="JXTC01000429">
    <property type="protein sequence ID" value="PON54691.1"/>
    <property type="molecule type" value="Genomic_DNA"/>
</dbReference>
<reference evidence="3" key="1">
    <citation type="submission" date="2016-06" db="EMBL/GenBank/DDBJ databases">
        <title>Parallel loss of symbiosis genes in relatives of nitrogen-fixing non-legume Parasponia.</title>
        <authorList>
            <person name="Van Velzen R."/>
            <person name="Holmer R."/>
            <person name="Bu F."/>
            <person name="Rutten L."/>
            <person name="Van Zeijl A."/>
            <person name="Liu W."/>
            <person name="Santuari L."/>
            <person name="Cao Q."/>
            <person name="Sharma T."/>
            <person name="Shen D."/>
            <person name="Roswanjaya Y."/>
            <person name="Wardhani T."/>
            <person name="Kalhor M.S."/>
            <person name="Jansen J."/>
            <person name="Van den Hoogen J."/>
            <person name="Gungor B."/>
            <person name="Hartog M."/>
            <person name="Hontelez J."/>
            <person name="Verver J."/>
            <person name="Yang W.-C."/>
            <person name="Schijlen E."/>
            <person name="Repin R."/>
            <person name="Schilthuizen M."/>
            <person name="Schranz E."/>
            <person name="Heidstra R."/>
            <person name="Miyata K."/>
            <person name="Fedorova E."/>
            <person name="Kohlen W."/>
            <person name="Bisseling T."/>
            <person name="Smit S."/>
            <person name="Geurts R."/>
        </authorList>
    </citation>
    <scope>NUCLEOTIDE SEQUENCE [LARGE SCALE GENOMIC DNA]</scope>
    <source>
        <strain evidence="3">cv. RG33-2</strain>
    </source>
</reference>
<dbReference type="InParanoid" id="A0A2P5C0Y9"/>
<evidence type="ECO:0000256" key="1">
    <source>
        <dbReference type="SAM" id="SignalP"/>
    </source>
</evidence>
<proteinExistence type="predicted"/>
<dbReference type="InterPro" id="IPR052941">
    <property type="entry name" value="StomDev_PlantInt_Reg"/>
</dbReference>
<keyword evidence="1" id="KW-0732">Signal</keyword>
<organism evidence="2 3">
    <name type="scientific">Trema orientale</name>
    <name type="common">Charcoal tree</name>
    <name type="synonym">Celtis orientalis</name>
    <dbReference type="NCBI Taxonomy" id="63057"/>
    <lineage>
        <taxon>Eukaryota</taxon>
        <taxon>Viridiplantae</taxon>
        <taxon>Streptophyta</taxon>
        <taxon>Embryophyta</taxon>
        <taxon>Tracheophyta</taxon>
        <taxon>Spermatophyta</taxon>
        <taxon>Magnoliopsida</taxon>
        <taxon>eudicotyledons</taxon>
        <taxon>Gunneridae</taxon>
        <taxon>Pentapetalae</taxon>
        <taxon>rosids</taxon>
        <taxon>fabids</taxon>
        <taxon>Rosales</taxon>
        <taxon>Cannabaceae</taxon>
        <taxon>Trema</taxon>
    </lineage>
</organism>
<sequence>MDAQVLWMTLVVICFCFKAQAVTPQNLTCDLDDLRALQETVNDGWGKHIPHPIAAFEISQNSLNGSLPSHIYDNSSALHILKLAVNHFSGHLLPSLGDCSSLEHFFLETNYITGGIYGAIFRLQKLTQMSLQDNRLFGPLSTRIGNLTNPVGNRFSGPVPDNLPPYQNRNNVNLARNNFMGQTQIPETLVLSFNFRNKELPAHLALHFGKLRILIIANCGLRGSL</sequence>
<comment type="caution">
    <text evidence="2">The sequence shown here is derived from an EMBL/GenBank/DDBJ whole genome shotgun (WGS) entry which is preliminary data.</text>
</comment>
<feature type="signal peptide" evidence="1">
    <location>
        <begin position="1"/>
        <end position="21"/>
    </location>
</feature>
<dbReference type="OrthoDB" id="1620503at2759"/>
<protein>
    <submittedName>
        <fullName evidence="2">LRR domain containing protein</fullName>
    </submittedName>
</protein>
<keyword evidence="3" id="KW-1185">Reference proteome</keyword>
<dbReference type="SUPFAM" id="SSF52058">
    <property type="entry name" value="L domain-like"/>
    <property type="match status" value="1"/>
</dbReference>
<dbReference type="InterPro" id="IPR032675">
    <property type="entry name" value="LRR_dom_sf"/>
</dbReference>
<name>A0A2P5C0Y9_TREOI</name>
<feature type="chain" id="PRO_5015109820" evidence="1">
    <location>
        <begin position="22"/>
        <end position="225"/>
    </location>
</feature>
<evidence type="ECO:0000313" key="3">
    <source>
        <dbReference type="Proteomes" id="UP000237000"/>
    </source>
</evidence>
<accession>A0A2P5C0Y9</accession>
<dbReference type="Gene3D" id="3.80.10.10">
    <property type="entry name" value="Ribonuclease Inhibitor"/>
    <property type="match status" value="1"/>
</dbReference>